<sequence length="432" mass="50180">MKIVNEKYKNKHLFFLKTIILVTFWLSVNCYSQEKSIEKITFSGAKKTKAHVLKKILKSKENKVLDSMVLKEDMIRLKRLPAISNAYFKTSCSEGKCNVIVTVEENFTIIPEVNFHKTINQRLAYRIGVGEYNFLGRNMTLGAFYQYNGFDSYGINFKAPTLFSAKWGVSLSHQNWTSEEPLYFDSESANYKYQNISYEALALYQHDFKNQFQFGINFFKEKYSYLNGSTSSDVPAELNVDKKLLKLIYVFDNLDYNYQYINGIKNEFHGQYVTSENEYQNDFLIFWNDFFYFKRIGEKGNWANRLRFGLSSNDDTPFAPFALDNNLNLRGVGILVDRGTGSIVLNTEYRYTLYEKKWFVLQGNIFTDVGTWRKPGGGLSDFVDSDNVRMYSGIGLRFINKKIFNAIFRIDYGHGLTKNASKGFVFGIGQYF</sequence>
<accession>A0A3S8R3T5</accession>
<dbReference type="EMBL" id="CP032548">
    <property type="protein sequence ID" value="AZJ34282.1"/>
    <property type="molecule type" value="Genomic_DNA"/>
</dbReference>
<proteinExistence type="predicted"/>
<keyword evidence="1" id="KW-1133">Transmembrane helix</keyword>
<evidence type="ECO:0000259" key="2">
    <source>
        <dbReference type="Pfam" id="PF07244"/>
    </source>
</evidence>
<keyword evidence="1" id="KW-0472">Membrane</keyword>
<dbReference type="RefSeq" id="WP_125066133.1">
    <property type="nucleotide sequence ID" value="NZ_CP032548.1"/>
</dbReference>
<keyword evidence="1" id="KW-0812">Transmembrane</keyword>
<dbReference type="GO" id="GO:0019867">
    <property type="term" value="C:outer membrane"/>
    <property type="evidence" value="ECO:0007669"/>
    <property type="project" value="InterPro"/>
</dbReference>
<dbReference type="KEGG" id="tsig:D6T69_01555"/>
<dbReference type="InterPro" id="IPR010827">
    <property type="entry name" value="BamA/TamA_POTRA"/>
</dbReference>
<feature type="domain" description="POTRA" evidence="2">
    <location>
        <begin position="37"/>
        <end position="79"/>
    </location>
</feature>
<organism evidence="3 4">
    <name type="scientific">Tenacibaculum singaporense</name>
    <dbReference type="NCBI Taxonomy" id="2358479"/>
    <lineage>
        <taxon>Bacteria</taxon>
        <taxon>Pseudomonadati</taxon>
        <taxon>Bacteroidota</taxon>
        <taxon>Flavobacteriia</taxon>
        <taxon>Flavobacteriales</taxon>
        <taxon>Flavobacteriaceae</taxon>
        <taxon>Tenacibaculum</taxon>
    </lineage>
</organism>
<evidence type="ECO:0000313" key="4">
    <source>
        <dbReference type="Proteomes" id="UP000274593"/>
    </source>
</evidence>
<gene>
    <name evidence="3" type="ORF">D6T69_01555</name>
</gene>
<dbReference type="Pfam" id="PF07244">
    <property type="entry name" value="POTRA"/>
    <property type="match status" value="1"/>
</dbReference>
<dbReference type="Gene3D" id="2.40.160.50">
    <property type="entry name" value="membrane protein fhac: a member of the omp85/tpsb transporter family"/>
    <property type="match status" value="1"/>
</dbReference>
<reference evidence="3 4" key="1">
    <citation type="submission" date="2018-09" db="EMBL/GenBank/DDBJ databases">
        <title>Insights into the microbiota of Asian seabass (Lates calcarifer) with tenacibaculosis symptoms and description of sp. nov. Tenacibaculum singaporense.</title>
        <authorList>
            <person name="Miyake S."/>
            <person name="Soh M."/>
            <person name="Azman M.N."/>
            <person name="Ngoh S.Y."/>
            <person name="Orban L."/>
        </authorList>
    </citation>
    <scope>NUCLEOTIDE SEQUENCE [LARGE SCALE GENOMIC DNA]</scope>
    <source>
        <strain evidence="3 4">DSM 106434</strain>
    </source>
</reference>
<evidence type="ECO:0000256" key="1">
    <source>
        <dbReference type="SAM" id="Phobius"/>
    </source>
</evidence>
<dbReference type="AlphaFoldDB" id="A0A3S8R3T5"/>
<dbReference type="Gene3D" id="3.10.20.310">
    <property type="entry name" value="membrane protein fhac"/>
    <property type="match status" value="1"/>
</dbReference>
<name>A0A3S8R3T5_9FLAO</name>
<keyword evidence="4" id="KW-1185">Reference proteome</keyword>
<protein>
    <submittedName>
        <fullName evidence="3">Outer membrane protein assembly factor</fullName>
    </submittedName>
</protein>
<feature type="transmembrane region" description="Helical" evidence="1">
    <location>
        <begin position="12"/>
        <end position="28"/>
    </location>
</feature>
<dbReference type="Proteomes" id="UP000274593">
    <property type="component" value="Chromosome"/>
</dbReference>
<evidence type="ECO:0000313" key="3">
    <source>
        <dbReference type="EMBL" id="AZJ34282.1"/>
    </source>
</evidence>